<dbReference type="InterPro" id="IPR002817">
    <property type="entry name" value="ThiC/BzaA/B"/>
</dbReference>
<dbReference type="PANTHER" id="PTHR30557">
    <property type="entry name" value="THIAMINE BIOSYNTHESIS PROTEIN THIC"/>
    <property type="match status" value="1"/>
</dbReference>
<sequence>MACISATLTSLVHKDIYASDYISRGDVHSMKLTRTTSFGGIDHVHNISIVGTNDIRKLRNLGVKATLAVGPSAGVGKGKRSQHTMNPLAPEFLPLPSFEQCFPNSTKEFREIFHEPSGLVMHVPFRRIHLSGEEPYFDVYDTSGPQNINPRKLMSLKRCYG</sequence>
<evidence type="ECO:0000313" key="1">
    <source>
        <dbReference type="EMBL" id="KAH9325875.1"/>
    </source>
</evidence>
<organism evidence="1 2">
    <name type="scientific">Taxus chinensis</name>
    <name type="common">Chinese yew</name>
    <name type="synonym">Taxus wallichiana var. chinensis</name>
    <dbReference type="NCBI Taxonomy" id="29808"/>
    <lineage>
        <taxon>Eukaryota</taxon>
        <taxon>Viridiplantae</taxon>
        <taxon>Streptophyta</taxon>
        <taxon>Embryophyta</taxon>
        <taxon>Tracheophyta</taxon>
        <taxon>Spermatophyta</taxon>
        <taxon>Pinopsida</taxon>
        <taxon>Pinidae</taxon>
        <taxon>Conifers II</taxon>
        <taxon>Cupressales</taxon>
        <taxon>Taxaceae</taxon>
        <taxon>Taxus</taxon>
    </lineage>
</organism>
<gene>
    <name evidence="1" type="ORF">KI387_006053</name>
</gene>
<evidence type="ECO:0000313" key="2">
    <source>
        <dbReference type="Proteomes" id="UP000824469"/>
    </source>
</evidence>
<comment type="caution">
    <text evidence="1">The sequence shown here is derived from an EMBL/GenBank/DDBJ whole genome shotgun (WGS) entry which is preliminary data.</text>
</comment>
<dbReference type="Proteomes" id="UP000824469">
    <property type="component" value="Unassembled WGS sequence"/>
</dbReference>
<dbReference type="GO" id="GO:0009228">
    <property type="term" value="P:thiamine biosynthetic process"/>
    <property type="evidence" value="ECO:0007669"/>
    <property type="project" value="InterPro"/>
</dbReference>
<keyword evidence="2" id="KW-1185">Reference proteome</keyword>
<dbReference type="EMBL" id="JAHRHJ020000002">
    <property type="protein sequence ID" value="KAH9325875.1"/>
    <property type="molecule type" value="Genomic_DNA"/>
</dbReference>
<accession>A0AA38GSG9</accession>
<dbReference type="PANTHER" id="PTHR30557:SF1">
    <property type="entry name" value="PHOSPHOMETHYLPYRIMIDINE SYNTHASE, CHLOROPLASTIC"/>
    <property type="match status" value="1"/>
</dbReference>
<name>A0AA38GSG9_TAXCH</name>
<proteinExistence type="predicted"/>
<dbReference type="GO" id="GO:0051536">
    <property type="term" value="F:iron-sulfur cluster binding"/>
    <property type="evidence" value="ECO:0007669"/>
    <property type="project" value="InterPro"/>
</dbReference>
<dbReference type="AlphaFoldDB" id="A0AA38GSG9"/>
<protein>
    <submittedName>
        <fullName evidence="1">Uncharacterized protein</fullName>
    </submittedName>
</protein>
<reference evidence="1 2" key="1">
    <citation type="journal article" date="2021" name="Nat. Plants">
        <title>The Taxus genome provides insights into paclitaxel biosynthesis.</title>
        <authorList>
            <person name="Xiong X."/>
            <person name="Gou J."/>
            <person name="Liao Q."/>
            <person name="Li Y."/>
            <person name="Zhou Q."/>
            <person name="Bi G."/>
            <person name="Li C."/>
            <person name="Du R."/>
            <person name="Wang X."/>
            <person name="Sun T."/>
            <person name="Guo L."/>
            <person name="Liang H."/>
            <person name="Lu P."/>
            <person name="Wu Y."/>
            <person name="Zhang Z."/>
            <person name="Ro D.K."/>
            <person name="Shang Y."/>
            <person name="Huang S."/>
            <person name="Yan J."/>
        </authorList>
    </citation>
    <scope>NUCLEOTIDE SEQUENCE [LARGE SCALE GENOMIC DNA]</scope>
    <source>
        <strain evidence="1">Ta-2019</strain>
    </source>
</reference>